<evidence type="ECO:0000313" key="8">
    <source>
        <dbReference type="EMBL" id="MAH63502.1"/>
    </source>
</evidence>
<evidence type="ECO:0000259" key="7">
    <source>
        <dbReference type="Pfam" id="PF01052"/>
    </source>
</evidence>
<dbReference type="Proteomes" id="UP000226525">
    <property type="component" value="Unassembled WGS sequence"/>
</dbReference>
<dbReference type="PANTHER" id="PTHR43484:SF1">
    <property type="entry name" value="FLAGELLAR MOTOR SWITCH PROTEIN FLIN"/>
    <property type="match status" value="1"/>
</dbReference>
<gene>
    <name evidence="8" type="ORF">CMN54_08680</name>
</gene>
<evidence type="ECO:0000256" key="3">
    <source>
        <dbReference type="ARBA" id="ARBA00022475"/>
    </source>
</evidence>
<evidence type="ECO:0000256" key="4">
    <source>
        <dbReference type="ARBA" id="ARBA00022500"/>
    </source>
</evidence>
<dbReference type="GO" id="GO:0009425">
    <property type="term" value="C:bacterial-type flagellum basal body"/>
    <property type="evidence" value="ECO:0007669"/>
    <property type="project" value="InterPro"/>
</dbReference>
<comment type="caution">
    <text evidence="8">The sequence shown here is derived from an EMBL/GenBank/DDBJ whole genome shotgun (WGS) entry which is preliminary data.</text>
</comment>
<keyword evidence="3" id="KW-1003">Cell membrane</keyword>
<dbReference type="AlphaFoldDB" id="A0A2D6YK49"/>
<accession>A0A2D6YK49</accession>
<dbReference type="InterPro" id="IPR036429">
    <property type="entry name" value="SpoA-like_sf"/>
</dbReference>
<evidence type="ECO:0000256" key="2">
    <source>
        <dbReference type="ARBA" id="ARBA00009226"/>
    </source>
</evidence>
<protein>
    <recommendedName>
        <fullName evidence="7">Flagellar motor switch protein FliN-like C-terminal domain-containing protein</fullName>
    </recommendedName>
</protein>
<evidence type="ECO:0000256" key="1">
    <source>
        <dbReference type="ARBA" id="ARBA00004413"/>
    </source>
</evidence>
<evidence type="ECO:0000256" key="5">
    <source>
        <dbReference type="ARBA" id="ARBA00022779"/>
    </source>
</evidence>
<comment type="similarity">
    <text evidence="2">Belongs to the FliN/MopA/SpaO family.</text>
</comment>
<dbReference type="Gene3D" id="2.30.330.10">
    <property type="entry name" value="SpoA-like"/>
    <property type="match status" value="1"/>
</dbReference>
<evidence type="ECO:0000313" key="9">
    <source>
        <dbReference type="Proteomes" id="UP000226525"/>
    </source>
</evidence>
<dbReference type="InterPro" id="IPR001172">
    <property type="entry name" value="FliN_T3SS_HrcQb"/>
</dbReference>
<proteinExistence type="inferred from homology"/>
<dbReference type="PANTHER" id="PTHR43484">
    <property type="match status" value="1"/>
</dbReference>
<keyword evidence="5" id="KW-0283">Flagellar rotation</keyword>
<dbReference type="GO" id="GO:0003774">
    <property type="term" value="F:cytoskeletal motor activity"/>
    <property type="evidence" value="ECO:0007669"/>
    <property type="project" value="InterPro"/>
</dbReference>
<keyword evidence="6" id="KW-0472">Membrane</keyword>
<dbReference type="EMBL" id="NZEX01000096">
    <property type="protein sequence ID" value="MAH63502.1"/>
    <property type="molecule type" value="Genomic_DNA"/>
</dbReference>
<sequence length="131" mass="14879">MRYLDYADLANPRKEDSHHTYDFLKDVPVIVSAEVARKNMTIREILSLHKGSTIGFDKLLGEPIDMVVVDKNPARQRVTARGEIVVLNERYGFRVTSVESTQEKKSSEIVHLDAEMNDEPGGSHFPLGFHR</sequence>
<dbReference type="InterPro" id="IPR051469">
    <property type="entry name" value="FliN/MopA/SpaO"/>
</dbReference>
<dbReference type="GO" id="GO:0006935">
    <property type="term" value="P:chemotaxis"/>
    <property type="evidence" value="ECO:0007669"/>
    <property type="project" value="UniProtKB-KW"/>
</dbReference>
<dbReference type="Pfam" id="PF01052">
    <property type="entry name" value="FliMN_C"/>
    <property type="match status" value="1"/>
</dbReference>
<dbReference type="GO" id="GO:0005886">
    <property type="term" value="C:plasma membrane"/>
    <property type="evidence" value="ECO:0007669"/>
    <property type="project" value="UniProtKB-SubCell"/>
</dbReference>
<comment type="subcellular location">
    <subcellularLocation>
        <location evidence="1">Cell membrane</location>
        <topology evidence="1">Peripheral membrane protein</topology>
        <orientation evidence="1">Cytoplasmic side</orientation>
    </subcellularLocation>
</comment>
<dbReference type="InterPro" id="IPR001543">
    <property type="entry name" value="FliN-like_C"/>
</dbReference>
<organism evidence="8 9">
    <name type="scientific">SAR324 cluster bacterium</name>
    <dbReference type="NCBI Taxonomy" id="2024889"/>
    <lineage>
        <taxon>Bacteria</taxon>
        <taxon>Deltaproteobacteria</taxon>
        <taxon>SAR324 cluster</taxon>
    </lineage>
</organism>
<keyword evidence="4" id="KW-0145">Chemotaxis</keyword>
<dbReference type="SUPFAM" id="SSF101801">
    <property type="entry name" value="Surface presentation of antigens (SPOA)"/>
    <property type="match status" value="1"/>
</dbReference>
<reference evidence="9" key="1">
    <citation type="submission" date="2017-09" db="EMBL/GenBank/DDBJ databases">
        <title>The Reconstruction of 2,631 Draft Metagenome-Assembled Genomes from the Global Oceans.</title>
        <authorList>
            <person name="Tully B.J."/>
            <person name="Graham E.D."/>
            <person name="Heidelberg J.F."/>
        </authorList>
    </citation>
    <scope>NUCLEOTIDE SEQUENCE [LARGE SCALE GENOMIC DNA]</scope>
</reference>
<evidence type="ECO:0000256" key="6">
    <source>
        <dbReference type="ARBA" id="ARBA00023136"/>
    </source>
</evidence>
<name>A0A2D6YK49_9DELT</name>
<feature type="domain" description="Flagellar motor switch protein FliN-like C-terminal" evidence="7">
    <location>
        <begin position="24"/>
        <end position="98"/>
    </location>
</feature>
<dbReference type="PRINTS" id="PR00956">
    <property type="entry name" value="FLGMOTORFLIN"/>
</dbReference>
<dbReference type="GO" id="GO:0071973">
    <property type="term" value="P:bacterial-type flagellum-dependent cell motility"/>
    <property type="evidence" value="ECO:0007669"/>
    <property type="project" value="InterPro"/>
</dbReference>